<dbReference type="RefSeq" id="WP_248159438.1">
    <property type="nucleotide sequence ID" value="NZ_JALNMJ010000029.1"/>
</dbReference>
<evidence type="ECO:0000313" key="2">
    <source>
        <dbReference type="Proteomes" id="UP001431221"/>
    </source>
</evidence>
<dbReference type="EMBL" id="JALNMJ010000029">
    <property type="protein sequence ID" value="MCK7615672.1"/>
    <property type="molecule type" value="Genomic_DNA"/>
</dbReference>
<comment type="caution">
    <text evidence="1">The sequence shown here is derived from an EMBL/GenBank/DDBJ whole genome shotgun (WGS) entry which is preliminary data.</text>
</comment>
<dbReference type="Proteomes" id="UP001431221">
    <property type="component" value="Unassembled WGS sequence"/>
</dbReference>
<name>A0ABT0H301_9HYPH</name>
<keyword evidence="2" id="KW-1185">Reference proteome</keyword>
<accession>A0ABT0H301</accession>
<proteinExistence type="predicted"/>
<evidence type="ECO:0000313" key="1">
    <source>
        <dbReference type="EMBL" id="MCK7615672.1"/>
    </source>
</evidence>
<gene>
    <name evidence="1" type="ORF">M0H32_26220</name>
</gene>
<sequence length="119" mass="13293">MTRFRVEPVPGCEDELLNEFSELALACADGFSALLDILQEHEPSLNDRCGHLADQYELFAIPLPDCARSVLIVSIDRRASGQPRWIHGTLPASAGACELGRQMAVRQFRLVDPSWEKRT</sequence>
<organism evidence="1 2">
    <name type="scientific">Roseibium sediminicola</name>
    <dbReference type="NCBI Taxonomy" id="2933272"/>
    <lineage>
        <taxon>Bacteria</taxon>
        <taxon>Pseudomonadati</taxon>
        <taxon>Pseudomonadota</taxon>
        <taxon>Alphaproteobacteria</taxon>
        <taxon>Hyphomicrobiales</taxon>
        <taxon>Stappiaceae</taxon>
        <taxon>Roseibium</taxon>
    </lineage>
</organism>
<reference evidence="1" key="1">
    <citation type="submission" date="2022-04" db="EMBL/GenBank/DDBJ databases">
        <title>Roseibium sp. CAU 1639 isolated from mud.</title>
        <authorList>
            <person name="Kim W."/>
        </authorList>
    </citation>
    <scope>NUCLEOTIDE SEQUENCE</scope>
    <source>
        <strain evidence="1">CAU 1639</strain>
    </source>
</reference>
<protein>
    <submittedName>
        <fullName evidence="1">Uncharacterized protein</fullName>
    </submittedName>
</protein>